<dbReference type="AlphaFoldDB" id="A0A8X7TDK8"/>
<evidence type="ECO:0000256" key="1">
    <source>
        <dbReference type="SAM" id="MobiDB-lite"/>
    </source>
</evidence>
<organism evidence="3 4">
    <name type="scientific">Candida parapsilosis</name>
    <name type="common">Yeast</name>
    <dbReference type="NCBI Taxonomy" id="5480"/>
    <lineage>
        <taxon>Eukaryota</taxon>
        <taxon>Fungi</taxon>
        <taxon>Dikarya</taxon>
        <taxon>Ascomycota</taxon>
        <taxon>Saccharomycotina</taxon>
        <taxon>Pichiomycetes</taxon>
        <taxon>Debaryomycetaceae</taxon>
        <taxon>Candida/Lodderomyces clade</taxon>
        <taxon>Candida</taxon>
    </lineage>
</organism>
<keyword evidence="2" id="KW-0732">Signal</keyword>
<accession>A0A8X7TDK8</accession>
<protein>
    <submittedName>
        <fullName evidence="3">Uncharacterized protein</fullName>
    </submittedName>
</protein>
<dbReference type="Proteomes" id="UP000590412">
    <property type="component" value="Unassembled WGS sequence"/>
</dbReference>
<reference evidence="3" key="1">
    <citation type="submission" date="2020-03" db="EMBL/GenBank/DDBJ databases">
        <title>FDA dAtabase for Regulatory Grade micrObial Sequences (FDA-ARGOS): Supporting development and validation of Infectious Disease Dx tests.</title>
        <authorList>
            <person name="Campos J."/>
            <person name="Goldberg B."/>
            <person name="Tallon L."/>
            <person name="Sadzewicz L."/>
            <person name="Vavikolanu K."/>
            <person name="Mehta A."/>
            <person name="Aluvathingal J."/>
            <person name="Nadendla S."/>
            <person name="Nandy P."/>
            <person name="Geyer C."/>
            <person name="Yan Y."/>
            <person name="Sichtig H."/>
        </authorList>
    </citation>
    <scope>NUCLEOTIDE SEQUENCE [LARGE SCALE GENOMIC DNA]</scope>
    <source>
        <strain evidence="3">FDAARGOS_652</strain>
    </source>
</reference>
<comment type="caution">
    <text evidence="3">The sequence shown here is derived from an EMBL/GenBank/DDBJ whole genome shotgun (WGS) entry which is preliminary data.</text>
</comment>
<proteinExistence type="predicted"/>
<dbReference type="EMBL" id="JABWAB010000003">
    <property type="protein sequence ID" value="KAF6057733.1"/>
    <property type="molecule type" value="Genomic_DNA"/>
</dbReference>
<feature type="compositionally biased region" description="Low complexity" evidence="1">
    <location>
        <begin position="236"/>
        <end position="249"/>
    </location>
</feature>
<feature type="signal peptide" evidence="2">
    <location>
        <begin position="1"/>
        <end position="27"/>
    </location>
</feature>
<gene>
    <name evidence="3" type="ORF">FOB60_002288</name>
</gene>
<evidence type="ECO:0000313" key="4">
    <source>
        <dbReference type="Proteomes" id="UP000590412"/>
    </source>
</evidence>
<evidence type="ECO:0000313" key="3">
    <source>
        <dbReference type="EMBL" id="KAF6057733.1"/>
    </source>
</evidence>
<feature type="chain" id="PRO_5044694715" evidence="2">
    <location>
        <begin position="28"/>
        <end position="585"/>
    </location>
</feature>
<feature type="region of interest" description="Disordered" evidence="1">
    <location>
        <begin position="229"/>
        <end position="257"/>
    </location>
</feature>
<name>A0A8X7TDK8_CANPA</name>
<sequence length="585" mass="67232">MRHPFEASRLQFVLLLLLLFSSRQVHCIWYFNSHKICNPTSSTQTPFTGFKIIRQYKISGYNPPVSMHFLTIAHCNRGQVDYKKVLRTESNKFIDWDVPFCLLKPKVSENVVGWNDQAIVSRRQGQGNTNDANMGDLDQKKRMSSGDWKYSNYSHVARAEAKAATKKTPIGSLAHTFKHKSSQVNQLIRKKFDLTMERFTNGNWIEYSGKNKNVKFENHQQSTSGEYIKLDGSSNQQHHQQQQQLQQQQPNTSPLEVSPFHTALTQEINNLICFKMARRKRFAKRKISFFMPYTFVGGLFECLVPLDQKHQIVRLLLNDSHNEKESTESNVYNGIDSRRLFQLDQQFFMVSQNFPIKCDSHLSRPIAPLIAEDSTKQWFENKFHHFLNPKFVQTIPYLTTTTTTTTASASLSSSSSWLSKPLHLVTKPLKYIGFPLASKHSSDDNQIYSLALSMSNDAVSSWASKIMVNEDYNYNEIDLHWISKMVAYSANILNQLIAPLDFNKLVKGYNRANVNERDAFSSSSSGESENTKMQHLGADLEMNSSFAGALSWDQKVSLWLASFSDKYTKQILFQIESKWDKLNLD</sequence>
<evidence type="ECO:0000256" key="2">
    <source>
        <dbReference type="SAM" id="SignalP"/>
    </source>
</evidence>